<accession>A0A1I7ZK18</accession>
<reference evidence="4" key="1">
    <citation type="submission" date="2016-11" db="UniProtKB">
        <authorList>
            <consortium name="WormBaseParasite"/>
        </authorList>
    </citation>
    <scope>IDENTIFICATION</scope>
</reference>
<feature type="coiled-coil region" evidence="1">
    <location>
        <begin position="118"/>
        <end position="166"/>
    </location>
</feature>
<sequence length="224" mass="25398">MREAEASLSLKEMRQKLAELEQQWAKYVHVRTFEGQNAAAHHLQHPTSSESMPEISGAVNGQNPSPPSSAPQTARGRLAKLTATLIGAASVDNADPNAEGALSVRELEDQLMGVRIREADAVAELKEMRQKVMELETQNHVCTNQLKRQDDEVKRLREQFEQNQASEKVLSDQLKDEKRKSLEVQSELKEKSMMQRLKYSEAMQTIAELRQQISQFSDQFDPRI</sequence>
<name>A0A1I7ZK18_9BILA</name>
<evidence type="ECO:0000256" key="1">
    <source>
        <dbReference type="SAM" id="Coils"/>
    </source>
</evidence>
<keyword evidence="1" id="KW-0175">Coiled coil</keyword>
<dbReference type="WBParaSite" id="L893_g26962.t1">
    <property type="protein sequence ID" value="L893_g26962.t1"/>
    <property type="gene ID" value="L893_g26962"/>
</dbReference>
<feature type="region of interest" description="Disordered" evidence="2">
    <location>
        <begin position="38"/>
        <end position="74"/>
    </location>
</feature>
<feature type="coiled-coil region" evidence="1">
    <location>
        <begin position="3"/>
        <end position="30"/>
    </location>
</feature>
<evidence type="ECO:0000313" key="4">
    <source>
        <dbReference type="WBParaSite" id="L893_g26962.t1"/>
    </source>
</evidence>
<evidence type="ECO:0000313" key="3">
    <source>
        <dbReference type="Proteomes" id="UP000095287"/>
    </source>
</evidence>
<dbReference type="Proteomes" id="UP000095287">
    <property type="component" value="Unplaced"/>
</dbReference>
<keyword evidence="3" id="KW-1185">Reference proteome</keyword>
<proteinExistence type="predicted"/>
<organism evidence="3 4">
    <name type="scientific">Steinernema glaseri</name>
    <dbReference type="NCBI Taxonomy" id="37863"/>
    <lineage>
        <taxon>Eukaryota</taxon>
        <taxon>Metazoa</taxon>
        <taxon>Ecdysozoa</taxon>
        <taxon>Nematoda</taxon>
        <taxon>Chromadorea</taxon>
        <taxon>Rhabditida</taxon>
        <taxon>Tylenchina</taxon>
        <taxon>Panagrolaimomorpha</taxon>
        <taxon>Strongyloidoidea</taxon>
        <taxon>Steinernematidae</taxon>
        <taxon>Steinernema</taxon>
    </lineage>
</organism>
<protein>
    <submittedName>
        <fullName evidence="4">GOLGA2L5 domain-containing protein</fullName>
    </submittedName>
</protein>
<dbReference type="AlphaFoldDB" id="A0A1I7ZK18"/>
<evidence type="ECO:0000256" key="2">
    <source>
        <dbReference type="SAM" id="MobiDB-lite"/>
    </source>
</evidence>